<feature type="domain" description="VWFA" evidence="6">
    <location>
        <begin position="1655"/>
        <end position="1840"/>
    </location>
</feature>
<dbReference type="PANTHER" id="PTHR24020">
    <property type="entry name" value="COLLAGEN ALPHA"/>
    <property type="match status" value="1"/>
</dbReference>
<feature type="domain" description="VWFA" evidence="6">
    <location>
        <begin position="240"/>
        <end position="418"/>
    </location>
</feature>
<dbReference type="FunFam" id="3.40.50.410:FF:000016">
    <property type="entry name" value="Collagen type VI alpha 3 chain"/>
    <property type="match status" value="1"/>
</dbReference>
<dbReference type="CDD" id="cd01450">
    <property type="entry name" value="vWFA_subfamily_ECM"/>
    <property type="match status" value="2"/>
</dbReference>
<reference evidence="7" key="3">
    <citation type="submission" date="2025-09" db="UniProtKB">
        <authorList>
            <consortium name="Ensembl"/>
        </authorList>
    </citation>
    <scope>IDENTIFICATION</scope>
</reference>
<keyword evidence="4" id="KW-0677">Repeat</keyword>
<dbReference type="InterPro" id="IPR002035">
    <property type="entry name" value="VWF_A"/>
</dbReference>
<dbReference type="Ensembl" id="ENSSAUT00010046810.1">
    <property type="protein sequence ID" value="ENSSAUP00010044506.1"/>
    <property type="gene ID" value="ENSSAUG00010018607.1"/>
</dbReference>
<keyword evidence="2" id="KW-0964">Secreted</keyword>
<dbReference type="PRINTS" id="PR00453">
    <property type="entry name" value="VWFADOMAIN"/>
</dbReference>
<dbReference type="Gene3D" id="3.40.50.410">
    <property type="entry name" value="von Willebrand factor, type A domain"/>
    <property type="match status" value="8"/>
</dbReference>
<evidence type="ECO:0000256" key="2">
    <source>
        <dbReference type="ARBA" id="ARBA00022525"/>
    </source>
</evidence>
<keyword evidence="3" id="KW-0732">Signal</keyword>
<dbReference type="InterPro" id="IPR036465">
    <property type="entry name" value="vWFA_dom_sf"/>
</dbReference>
<evidence type="ECO:0000256" key="5">
    <source>
        <dbReference type="ARBA" id="ARBA00023180"/>
    </source>
</evidence>
<evidence type="ECO:0000313" key="7">
    <source>
        <dbReference type="Ensembl" id="ENSSAUP00010044506.1"/>
    </source>
</evidence>
<dbReference type="SUPFAM" id="SSF53300">
    <property type="entry name" value="vWA-like"/>
    <property type="match status" value="9"/>
</dbReference>
<evidence type="ECO:0000256" key="4">
    <source>
        <dbReference type="ARBA" id="ARBA00022737"/>
    </source>
</evidence>
<dbReference type="FunFam" id="3.40.50.410:FF:000021">
    <property type="entry name" value="Collagen, type VI, alpha 3"/>
    <property type="match status" value="1"/>
</dbReference>
<evidence type="ECO:0000259" key="6">
    <source>
        <dbReference type="PROSITE" id="PS50234"/>
    </source>
</evidence>
<dbReference type="PANTHER" id="PTHR24020:SF86">
    <property type="entry name" value="COLLAGEN, TYPE VI, ALPHA 4"/>
    <property type="match status" value="1"/>
</dbReference>
<feature type="domain" description="VWFA" evidence="6">
    <location>
        <begin position="447"/>
        <end position="617"/>
    </location>
</feature>
<dbReference type="Proteomes" id="UP000472265">
    <property type="component" value="Chromosome 17"/>
</dbReference>
<feature type="domain" description="VWFA" evidence="6">
    <location>
        <begin position="1012"/>
        <end position="1183"/>
    </location>
</feature>
<evidence type="ECO:0000256" key="1">
    <source>
        <dbReference type="ARBA" id="ARBA00004613"/>
    </source>
</evidence>
<proteinExistence type="predicted"/>
<evidence type="ECO:0000313" key="8">
    <source>
        <dbReference type="Proteomes" id="UP000472265"/>
    </source>
</evidence>
<comment type="subcellular location">
    <subcellularLocation>
        <location evidence="1">Secreted</location>
    </subcellularLocation>
</comment>
<feature type="domain" description="VWFA" evidence="6">
    <location>
        <begin position="52"/>
        <end position="242"/>
    </location>
</feature>
<dbReference type="GO" id="GO:0005576">
    <property type="term" value="C:extracellular region"/>
    <property type="evidence" value="ECO:0007669"/>
    <property type="project" value="UniProtKB-SubCell"/>
</dbReference>
<accession>A0A671X2H5</accession>
<dbReference type="SMART" id="SM00327">
    <property type="entry name" value="VWA"/>
    <property type="match status" value="8"/>
</dbReference>
<reference evidence="7" key="1">
    <citation type="submission" date="2021-04" db="EMBL/GenBank/DDBJ databases">
        <authorList>
            <consortium name="Wellcome Sanger Institute Data Sharing"/>
        </authorList>
    </citation>
    <scope>NUCLEOTIDE SEQUENCE [LARGE SCALE GENOMIC DNA]</scope>
</reference>
<organism evidence="7 8">
    <name type="scientific">Sparus aurata</name>
    <name type="common">Gilthead sea bream</name>
    <dbReference type="NCBI Taxonomy" id="8175"/>
    <lineage>
        <taxon>Eukaryota</taxon>
        <taxon>Metazoa</taxon>
        <taxon>Chordata</taxon>
        <taxon>Craniata</taxon>
        <taxon>Vertebrata</taxon>
        <taxon>Euteleostomi</taxon>
        <taxon>Actinopterygii</taxon>
        <taxon>Neopterygii</taxon>
        <taxon>Teleostei</taxon>
        <taxon>Neoteleostei</taxon>
        <taxon>Acanthomorphata</taxon>
        <taxon>Eupercaria</taxon>
        <taxon>Spariformes</taxon>
        <taxon>Sparidae</taxon>
        <taxon>Sparus</taxon>
    </lineage>
</organism>
<reference evidence="7" key="2">
    <citation type="submission" date="2025-08" db="UniProtKB">
        <authorList>
            <consortium name="Ensembl"/>
        </authorList>
    </citation>
    <scope>IDENTIFICATION</scope>
</reference>
<sequence length="1873" mass="206235">MSLLLLFVGSYLCSEFFNTFLVFFIDCFSACCSTYSLFSPSCPECAKVTVADIVFLVDGSSSIGIDNFKSAREFLKSVVTGLDIGPNKVRIGLAQYSDEPHQEFLLKDHMDKSSLLTALDEFPYRTGNTATGKAMNFLMTRYFTEDAGSRAKERVPQIAVVITDGDSGDDVVAPAKSLRQHGVIVFGIGVGQANLTELKAIANSPSEQYAYEIIPTVPTLRAIFEAEKLETTLTGANVADIVFIVDESGSIGTTNFKMVRAFLHSLVSGLEISRAKVRVGIVMYSDGASAQVFLDSFNDKSELLNFIKILPYRGGGTNTGAALNYARENVFIKVRGSRKDQGVQQVAVVITDGESQDDVSTAAADLRRAGVTVYAIGVKEANKAQLDQMASYPHNKHVFNVDNFEMLKGLELSLQKSLCHNIIRQAISVSTRRSGIKEGCIQTEEADIFFLIDHSGSIYPADFQDMKKFIIEFIHTFHISPEHVRIGVVKYADSPQLEFNLARYSDTKSLEKAIEDIKQIGGGTETGRALEYMGPLFDRSVVTPDHKVPEYLVVITDGKSSDEVKVPAEKLRAQGIIVYAIGVKSADRDELEEISGNPKRTFFVNNFDALRPIKDDIITDICSQDVCKDIPGDLLFLVDSSGSIYPNDYKTMKDFMKSVISRSMIGRDEVHVGVMQFSSIQQLEFPFNRYYSKDEILSAIDGMNQIGGGTDTGAAITALSRYFDPDQGGRPDMRQRLVVITDGESQDEVKAPAAALRAKGVVVYAIGVMEANTTQLLEISGSPERMYAERDFDALKDLESHVALELCDPERDCKKTEKADIIFLVDGSTSITLEKFRSMQKFMKSVVNETTVGKNLTRFGVILYSTNPQSIFTLKQYDSKRQVLKAIDALRSPFGDTYTGRALAYTLEYFNPDNGGRAALRVPQILMVITDGDATDRNSLVAPSVALRDSGISVFSIGVEGANKTQLEVMAGGDKSKVFYVDNFEALENLYKNITNVLCNTAKPVCEKQKADLVFLIDQSGSIAQQDYATMKKFTTDLINGFKVSKDLVRVGVAQFSSTFQDEFHLNKFDTEEDISKHILSMRQLGGGTNIGLALEHIKAYFEASQGGRRSEGISQNLVLITDGESQDEVEEAGDSLRGLGVEVFAIGIGDVHDLQLLQITGTPERLFNVQNFGSLEKIKQKVVNTICKSKPDPGTQEGCTIDVAMGFDITRRSGAPAETLVSGHNLLRTLLPEIAHYVTSKPGLCCVDPLRIRTSIGYRVVSQDGRTLYDTSFEGYSDDVVRKVSTFNLPQPTYFNTALLKSLGEKLKASGAGVKVLVIFSDGLDEDVMKLEQESELLRQSGVSALLTVALEGVRDPAQLQMVEFGRGFGYKLPLSIGMPSVGSALLKQIDTVSDRECCNVMCKCSGHEGVRGLRGPPGSKVTGTHTFHFKHNGKNVWGKVSEAIRRLSRSECPAFPTELVFGLDMSEDVTPVAFERQRSALLSLLEDVAITESNCPTGARVAVVGYSSYTKYLIRFQDYRRKNQLIDLVKNIALERTANRRQLGAAMRFVGQNVFKRVRSGLMMRKVAVFLSNGPSQDVNDIVTAMMEYRGLNIVPVVIALKNAPTISQAMETDDSGKSIFVVLFLVSSDPCTRLEECSFIQELVRPQQVDLDLVLVVDSSREVKADEYVGAQQLLGSVVEQLAVSSQPRRAGNQARVAVVQQSGTQVTKPEFGLQTYQNHDLMRTHLLQNMRQQGGSSALGHTLEFTLKEVLMKASLPRRRKAVLTVVGTQTAYEDRARLHYFSQKLKCEGVAMFVVTVGERFNRTQVEELASLPVDQHLIHLSGLKAEEQGYAQRFFRGMNSYPPPSLKRTCDQLKNQDGGQGPVIVNG</sequence>
<name>A0A671X2H5_SPAAU</name>
<keyword evidence="8" id="KW-1185">Reference proteome</keyword>
<dbReference type="PROSITE" id="PS50234">
    <property type="entry name" value="VWFA"/>
    <property type="match status" value="8"/>
</dbReference>
<evidence type="ECO:0000256" key="3">
    <source>
        <dbReference type="ARBA" id="ARBA00022729"/>
    </source>
</evidence>
<dbReference type="GeneTree" id="ENSGT00940000155619"/>
<dbReference type="OMA" id="RTCCNMY"/>
<dbReference type="InParanoid" id="A0A671X2H5"/>
<protein>
    <recommendedName>
        <fullName evidence="6">VWFA domain-containing protein</fullName>
    </recommendedName>
</protein>
<feature type="domain" description="VWFA" evidence="6">
    <location>
        <begin position="633"/>
        <end position="802"/>
    </location>
</feature>
<keyword evidence="5" id="KW-0325">Glycoprotein</keyword>
<dbReference type="FunFam" id="3.40.50.410:FF:000004">
    <property type="entry name" value="collagen alpha-6(VI) chain"/>
    <property type="match status" value="5"/>
</dbReference>
<dbReference type="Pfam" id="PF00092">
    <property type="entry name" value="VWA"/>
    <property type="match status" value="8"/>
</dbReference>
<feature type="domain" description="VWFA" evidence="6">
    <location>
        <begin position="820"/>
        <end position="994"/>
    </location>
</feature>
<dbReference type="InterPro" id="IPR050525">
    <property type="entry name" value="ECM_Assembly_Org"/>
</dbReference>
<dbReference type="CDD" id="cd01472">
    <property type="entry name" value="vWA_collagen"/>
    <property type="match status" value="3"/>
</dbReference>
<dbReference type="FunFam" id="3.40.50.410:FF:000118">
    <property type="entry name" value="Collagen type VI alpha 6 chain"/>
    <property type="match status" value="1"/>
</dbReference>
<feature type="domain" description="VWFA" evidence="6">
    <location>
        <begin position="1460"/>
        <end position="1646"/>
    </location>
</feature>